<gene>
    <name evidence="1" type="ORF">H9L17_07160</name>
</gene>
<reference evidence="1 2" key="1">
    <citation type="submission" date="2020-08" db="EMBL/GenBank/DDBJ databases">
        <title>Genome sequence of Thermomonas brevis KACC 16975T.</title>
        <authorList>
            <person name="Hyun D.-W."/>
            <person name="Bae J.-W."/>
        </authorList>
    </citation>
    <scope>NUCLEOTIDE SEQUENCE [LARGE SCALE GENOMIC DNA]</scope>
    <source>
        <strain evidence="1 2">KACC 16975</strain>
    </source>
</reference>
<keyword evidence="2" id="KW-1185">Reference proteome</keyword>
<proteinExistence type="predicted"/>
<dbReference type="AlphaFoldDB" id="A0A7G9QX20"/>
<accession>A0A7G9QX20</accession>
<dbReference type="RefSeq" id="WP_187571639.1">
    <property type="nucleotide sequence ID" value="NZ_CP060711.1"/>
</dbReference>
<dbReference type="KEGG" id="tbv:H9L17_07160"/>
<evidence type="ECO:0000313" key="2">
    <source>
        <dbReference type="Proteomes" id="UP000515977"/>
    </source>
</evidence>
<dbReference type="EMBL" id="CP060711">
    <property type="protein sequence ID" value="QNN47895.1"/>
    <property type="molecule type" value="Genomic_DNA"/>
</dbReference>
<evidence type="ECO:0000313" key="1">
    <source>
        <dbReference type="EMBL" id="QNN47895.1"/>
    </source>
</evidence>
<dbReference type="Proteomes" id="UP000515977">
    <property type="component" value="Chromosome"/>
</dbReference>
<organism evidence="1 2">
    <name type="scientific">Thermomonas brevis</name>
    <dbReference type="NCBI Taxonomy" id="215691"/>
    <lineage>
        <taxon>Bacteria</taxon>
        <taxon>Pseudomonadati</taxon>
        <taxon>Pseudomonadota</taxon>
        <taxon>Gammaproteobacteria</taxon>
        <taxon>Lysobacterales</taxon>
        <taxon>Lysobacteraceae</taxon>
        <taxon>Thermomonas</taxon>
    </lineage>
</organism>
<sequence>MRATRAAVSVLRVEQGHPMPLTKTALAHDALQAGSRAGLSLPERRILIVIDGKRTLDEVVALLGPGILPALDRLLKDGYIRQSDPHADAASSGGGVTGAFTGLLRATTEALQARTEQIRAGIARQPAPAITAPTLSRSSSAPTVTPAITQVAPASPSPARGQRRSLVAAKMYMIDMLQLQRHPDAVECKARIQFAGGDAELLDAILDGLRVLHRLTSASYGQRIVVRLGEALPEALLPALERAVAALHAPPAETAGSAPQLKLVGG</sequence>
<protein>
    <submittedName>
        <fullName evidence="1">Uncharacterized protein</fullName>
    </submittedName>
</protein>
<name>A0A7G9QX20_9GAMM</name>